<dbReference type="EMBL" id="WSZK01000038">
    <property type="protein sequence ID" value="MWG36655.1"/>
    <property type="molecule type" value="Genomic_DNA"/>
</dbReference>
<evidence type="ECO:0000256" key="1">
    <source>
        <dbReference type="SAM" id="MobiDB-lite"/>
    </source>
</evidence>
<reference evidence="2 3" key="1">
    <citation type="submission" date="2019-12" db="EMBL/GenBank/DDBJ databases">
        <title>Halocatena pleomorpha gen. nov. sp. nov., an extremely halophilic archaeon of family Halobacteriaceae isolated from saltpan soil.</title>
        <authorList>
            <person name="Pal Y."/>
            <person name="Verma A."/>
            <person name="Krishnamurthi S."/>
            <person name="Kumar P."/>
        </authorList>
    </citation>
    <scope>NUCLEOTIDE SEQUENCE [LARGE SCALE GENOMIC DNA]</scope>
    <source>
        <strain evidence="2 3">JCM 16495</strain>
    </source>
</reference>
<comment type="caution">
    <text evidence="2">The sequence shown here is derived from an EMBL/GenBank/DDBJ whole genome shotgun (WGS) entry which is preliminary data.</text>
</comment>
<dbReference type="Proteomes" id="UP000451471">
    <property type="component" value="Unassembled WGS sequence"/>
</dbReference>
<gene>
    <name evidence="2" type="ORF">GQS65_19560</name>
</gene>
<evidence type="ECO:0000313" key="3">
    <source>
        <dbReference type="Proteomes" id="UP000451471"/>
    </source>
</evidence>
<feature type="region of interest" description="Disordered" evidence="1">
    <location>
        <begin position="53"/>
        <end position="83"/>
    </location>
</feature>
<name>A0A6B0GWZ1_9EURY</name>
<keyword evidence="3" id="KW-1185">Reference proteome</keyword>
<proteinExistence type="predicted"/>
<accession>A0A6B0GWZ1</accession>
<dbReference type="AlphaFoldDB" id="A0A6B0GWZ1"/>
<organism evidence="2 3">
    <name type="scientific">Halomarina oriensis</name>
    <dbReference type="NCBI Taxonomy" id="671145"/>
    <lineage>
        <taxon>Archaea</taxon>
        <taxon>Methanobacteriati</taxon>
        <taxon>Methanobacteriota</taxon>
        <taxon>Stenosarchaea group</taxon>
        <taxon>Halobacteria</taxon>
        <taxon>Halobacteriales</taxon>
        <taxon>Natronomonadaceae</taxon>
        <taxon>Halomarina</taxon>
    </lineage>
</organism>
<evidence type="ECO:0000313" key="2">
    <source>
        <dbReference type="EMBL" id="MWG36655.1"/>
    </source>
</evidence>
<sequence length="83" mass="8884">MSDELTGTTERTFARCVDCGNEVAAMRSEGGLVTPHESCQECSSTEFEEVDADDLNDLSDHADWADGETDGPEAESAVPEANE</sequence>
<protein>
    <submittedName>
        <fullName evidence="2">Uncharacterized protein</fullName>
    </submittedName>
</protein>